<dbReference type="EMBL" id="STGT01000003">
    <property type="protein sequence ID" value="THV13608.1"/>
    <property type="molecule type" value="Genomic_DNA"/>
</dbReference>
<feature type="transmembrane region" description="Helical" evidence="1">
    <location>
        <begin position="70"/>
        <end position="93"/>
    </location>
</feature>
<feature type="transmembrane region" description="Helical" evidence="1">
    <location>
        <begin position="332"/>
        <end position="354"/>
    </location>
</feature>
<keyword evidence="1" id="KW-0812">Transmembrane</keyword>
<feature type="transmembrane region" description="Helical" evidence="1">
    <location>
        <begin position="100"/>
        <end position="121"/>
    </location>
</feature>
<protein>
    <submittedName>
        <fullName evidence="3">DUF2157 domain-containing protein</fullName>
    </submittedName>
</protein>
<gene>
    <name evidence="3" type="ORF">E9677_11865</name>
</gene>
<feature type="transmembrane region" description="Helical" evidence="1">
    <location>
        <begin position="280"/>
        <end position="301"/>
    </location>
</feature>
<organism evidence="3 4">
    <name type="scientific">Rhizobium rhizophilum</name>
    <dbReference type="NCBI Taxonomy" id="1850373"/>
    <lineage>
        <taxon>Bacteria</taxon>
        <taxon>Pseudomonadati</taxon>
        <taxon>Pseudomonadota</taxon>
        <taxon>Alphaproteobacteria</taxon>
        <taxon>Hyphomicrobiales</taxon>
        <taxon>Rhizobiaceae</taxon>
        <taxon>Rhizobium/Agrobacterium group</taxon>
        <taxon>Rhizobium</taxon>
    </lineage>
</organism>
<keyword evidence="1" id="KW-1133">Transmembrane helix</keyword>
<evidence type="ECO:0000256" key="1">
    <source>
        <dbReference type="SAM" id="Phobius"/>
    </source>
</evidence>
<accession>A0ABY2QTG2</accession>
<feature type="transmembrane region" description="Helical" evidence="1">
    <location>
        <begin position="178"/>
        <end position="197"/>
    </location>
</feature>
<dbReference type="RefSeq" id="WP_136558318.1">
    <property type="nucleotide sequence ID" value="NZ_STGT01000003.1"/>
</dbReference>
<dbReference type="InterPro" id="IPR018677">
    <property type="entry name" value="DUF2157"/>
</dbReference>
<proteinExistence type="predicted"/>
<name>A0ABY2QTG2_9HYPH</name>
<feature type="transmembrane region" description="Helical" evidence="1">
    <location>
        <begin position="226"/>
        <end position="243"/>
    </location>
</feature>
<feature type="domain" description="DUF2157" evidence="2">
    <location>
        <begin position="11"/>
        <end position="150"/>
    </location>
</feature>
<dbReference type="Proteomes" id="UP000309667">
    <property type="component" value="Unassembled WGS sequence"/>
</dbReference>
<feature type="transmembrane region" description="Helical" evidence="1">
    <location>
        <begin position="308"/>
        <end position="326"/>
    </location>
</feature>
<evidence type="ECO:0000313" key="4">
    <source>
        <dbReference type="Proteomes" id="UP000309667"/>
    </source>
</evidence>
<feature type="transmembrane region" description="Helical" evidence="1">
    <location>
        <begin position="43"/>
        <end position="64"/>
    </location>
</feature>
<feature type="transmembrane region" description="Helical" evidence="1">
    <location>
        <begin position="127"/>
        <end position="145"/>
    </location>
</feature>
<comment type="caution">
    <text evidence="3">The sequence shown here is derived from an EMBL/GenBank/DDBJ whole genome shotgun (WGS) entry which is preliminary data.</text>
</comment>
<sequence length="369" mass="39064">MYRGRLKRDLDDWVGRGLIDAATAGRLLEDVDRRGARFSIGGVLSMFAALLIAASLLMLIAANWELIPRLAKVVGIIGLIWIFHAVAAIARLLGADRIAAGSLVLGAAAFGGAIALIGQLYHLSGDTFSAMFLWFTVTAISAVLFRSGALAIVAGALSLVTFGGGFDSFGWDIGSHGVWAWWPPFGAAVVFGLSHWTGANRAKHFGYILLVTWIWWMTILDRGEVYAFGVGIVATLIFLALTVPRSPLAAIHRKLGASGSFYALLLALSGFAYVQGSAVGAVSIAVLGVIILALSIAAIALDGRDNGAVRFLAYGAFAAEVLYLSYETIDSILGTSAFFLLAGLVVAILAFLVIRLEKRFSRPVAEVTS</sequence>
<evidence type="ECO:0000313" key="3">
    <source>
        <dbReference type="EMBL" id="THV13608.1"/>
    </source>
</evidence>
<feature type="transmembrane region" description="Helical" evidence="1">
    <location>
        <begin position="204"/>
        <end position="220"/>
    </location>
</feature>
<reference evidence="3 4" key="1">
    <citation type="submission" date="2019-04" db="EMBL/GenBank/DDBJ databases">
        <title>Genome sequence of strain 7209-2.</title>
        <authorList>
            <person name="Gao J."/>
            <person name="Sun J."/>
        </authorList>
    </citation>
    <scope>NUCLEOTIDE SEQUENCE [LARGE SCALE GENOMIC DNA]</scope>
    <source>
        <strain evidence="3 4">7209-2</strain>
    </source>
</reference>
<evidence type="ECO:0000259" key="2">
    <source>
        <dbReference type="Pfam" id="PF09925"/>
    </source>
</evidence>
<keyword evidence="1" id="KW-0472">Membrane</keyword>
<feature type="transmembrane region" description="Helical" evidence="1">
    <location>
        <begin position="255"/>
        <end position="274"/>
    </location>
</feature>
<feature type="transmembrane region" description="Helical" evidence="1">
    <location>
        <begin position="150"/>
        <end position="166"/>
    </location>
</feature>
<keyword evidence="4" id="KW-1185">Reference proteome</keyword>
<dbReference type="Pfam" id="PF09925">
    <property type="entry name" value="DUF2157"/>
    <property type="match status" value="1"/>
</dbReference>